<evidence type="ECO:0000313" key="6">
    <source>
        <dbReference type="Proteomes" id="UP001307889"/>
    </source>
</evidence>
<dbReference type="InterPro" id="IPR001962">
    <property type="entry name" value="Asn_synthase"/>
</dbReference>
<keyword evidence="3" id="KW-0315">Glutamine amidotransferase</keyword>
<proteinExistence type="predicted"/>
<dbReference type="InterPro" id="IPR017932">
    <property type="entry name" value="GATase_2_dom"/>
</dbReference>
<dbReference type="PANTHER" id="PTHR45937">
    <property type="entry name" value="ASPARAGINE SYNTHETASE DOMAIN-CONTAINING PROTEIN 1"/>
    <property type="match status" value="1"/>
</dbReference>
<dbReference type="EMBL" id="AP028917">
    <property type="protein sequence ID" value="BES98551.1"/>
    <property type="molecule type" value="Genomic_DNA"/>
</dbReference>
<dbReference type="SUPFAM" id="SSF52402">
    <property type="entry name" value="Adenine nucleotide alpha hydrolases-like"/>
    <property type="match status" value="1"/>
</dbReference>
<dbReference type="InterPro" id="IPR029055">
    <property type="entry name" value="Ntn_hydrolases_N"/>
</dbReference>
<reference evidence="5 6" key="1">
    <citation type="submission" date="2023-09" db="EMBL/GenBank/DDBJ databases">
        <title>Nesidiocoris tenuis whole genome shotgun sequence.</title>
        <authorList>
            <person name="Shibata T."/>
            <person name="Shimoda M."/>
            <person name="Kobayashi T."/>
            <person name="Uehara T."/>
        </authorList>
    </citation>
    <scope>NUCLEOTIDE SEQUENCE [LARGE SCALE GENOMIC DNA]</scope>
    <source>
        <strain evidence="5 6">Japan</strain>
    </source>
</reference>
<feature type="domain" description="Glutamine amidotransferase type-2" evidence="4">
    <location>
        <begin position="2"/>
        <end position="270"/>
    </location>
</feature>
<dbReference type="InterPro" id="IPR051857">
    <property type="entry name" value="Asn_synthetase_domain"/>
</dbReference>
<keyword evidence="2" id="KW-0061">Asparagine biosynthesis</keyword>
<organism evidence="5 6">
    <name type="scientific">Nesidiocoris tenuis</name>
    <dbReference type="NCBI Taxonomy" id="355587"/>
    <lineage>
        <taxon>Eukaryota</taxon>
        <taxon>Metazoa</taxon>
        <taxon>Ecdysozoa</taxon>
        <taxon>Arthropoda</taxon>
        <taxon>Hexapoda</taxon>
        <taxon>Insecta</taxon>
        <taxon>Pterygota</taxon>
        <taxon>Neoptera</taxon>
        <taxon>Paraneoptera</taxon>
        <taxon>Hemiptera</taxon>
        <taxon>Heteroptera</taxon>
        <taxon>Panheteroptera</taxon>
        <taxon>Cimicomorpha</taxon>
        <taxon>Miridae</taxon>
        <taxon>Dicyphina</taxon>
        <taxon>Nesidiocoris</taxon>
    </lineage>
</organism>
<dbReference type="Gene3D" id="3.60.20.10">
    <property type="entry name" value="Glutamine Phosphoribosylpyrophosphate, subunit 1, domain 1"/>
    <property type="match status" value="1"/>
</dbReference>
<dbReference type="CDD" id="cd01991">
    <property type="entry name" value="Asn_synthase_B_C"/>
    <property type="match status" value="1"/>
</dbReference>
<evidence type="ECO:0000259" key="4">
    <source>
        <dbReference type="PROSITE" id="PS51278"/>
    </source>
</evidence>
<dbReference type="Pfam" id="PF13537">
    <property type="entry name" value="GATase_7"/>
    <property type="match status" value="1"/>
</dbReference>
<dbReference type="PANTHER" id="PTHR45937:SF1">
    <property type="entry name" value="ASPARAGINE SYNTHETASE DOMAIN-CONTAINING PROTEIN 1"/>
    <property type="match status" value="1"/>
</dbReference>
<dbReference type="Proteomes" id="UP001307889">
    <property type="component" value="Chromosome 9"/>
</dbReference>
<accession>A0ABN7B5W4</accession>
<evidence type="ECO:0000256" key="1">
    <source>
        <dbReference type="ARBA" id="ARBA00022605"/>
    </source>
</evidence>
<dbReference type="InterPro" id="IPR014729">
    <property type="entry name" value="Rossmann-like_a/b/a_fold"/>
</dbReference>
<dbReference type="PROSITE" id="PS51278">
    <property type="entry name" value="GATASE_TYPE_2"/>
    <property type="match status" value="1"/>
</dbReference>
<sequence length="565" mass="63115">MCGITLVLTADEPQNELPGWPKVIELLSRRGPDVQSCHELDIPGTKWHISGRASTLWTQGHRPTEQPIVAESGSFLLWNGDSYSNEPTGETSDSEMILTLFEERGSPLNVLPSIRGPYSFVYYDSKTRSIWFGRDPIGRCSLLMHKTEVRLVLGSVFPKCLEAQEVSSCGLFHMTFTASTYETTIYPWSDTKSGPLLDFVTRSTDSLRHKILDRNIRPDWLEKEPDVEEVYSNEKKALAQSSSVEILKAIYEKKNISNMVDDLAEVLRDSVRLRVKTKPTCCKRCEPEPGIECLHSKIAVLFSGGLDSTILALMAHQVLEPLETIDLLNVAFKKRNSKASDAPDRLTGHLAIEELRQIAPERKWNFVEITIGESEVDEQIGHIADLIHPLASVLDESLGCALWFASRGCGLLGSDAYCSPARIVLVGMGADELFGGYSRHAALFRRAAPWLELSRSLQEELQNIGFRNLGRDNRIISDHGRMMRAPFLDEAFVTHVSRLPPWLRCCPDSILPRGVGDKTLLRMVALSLGLRGTAVQPKRAMQFGTRIANPKQKGHQVSVKLKDTI</sequence>
<keyword evidence="6" id="KW-1185">Reference proteome</keyword>
<protein>
    <submittedName>
        <fullName evidence="5">Asparagine synthetase</fullName>
    </submittedName>
</protein>
<dbReference type="Gene3D" id="3.40.50.620">
    <property type="entry name" value="HUPs"/>
    <property type="match status" value="1"/>
</dbReference>
<dbReference type="Pfam" id="PF00733">
    <property type="entry name" value="Asn_synthase"/>
    <property type="match status" value="1"/>
</dbReference>
<dbReference type="SUPFAM" id="SSF56235">
    <property type="entry name" value="N-terminal nucleophile aminohydrolases (Ntn hydrolases)"/>
    <property type="match status" value="1"/>
</dbReference>
<evidence type="ECO:0000313" key="5">
    <source>
        <dbReference type="EMBL" id="BES98551.1"/>
    </source>
</evidence>
<evidence type="ECO:0000256" key="2">
    <source>
        <dbReference type="ARBA" id="ARBA00022888"/>
    </source>
</evidence>
<name>A0ABN7B5W4_9HEMI</name>
<evidence type="ECO:0000256" key="3">
    <source>
        <dbReference type="ARBA" id="ARBA00022962"/>
    </source>
</evidence>
<gene>
    <name evidence="5" type="ORF">NTJ_11364</name>
</gene>
<keyword evidence="1" id="KW-0028">Amino-acid biosynthesis</keyword>